<evidence type="ECO:0000313" key="1">
    <source>
        <dbReference type="EMBL" id="RZU66035.1"/>
    </source>
</evidence>
<protein>
    <submittedName>
        <fullName evidence="1">Uncharacterized protein DUF429</fullName>
    </submittedName>
</protein>
<evidence type="ECO:0000313" key="2">
    <source>
        <dbReference type="Proteomes" id="UP000291483"/>
    </source>
</evidence>
<dbReference type="InterPro" id="IPR007362">
    <property type="entry name" value="DUF429"/>
</dbReference>
<dbReference type="RefSeq" id="WP_242616347.1">
    <property type="nucleotide sequence ID" value="NZ_SHLC01000001.1"/>
</dbReference>
<gene>
    <name evidence="1" type="ORF">EV379_2381</name>
</gene>
<dbReference type="Pfam" id="PF04250">
    <property type="entry name" value="DUF429"/>
    <property type="match status" value="1"/>
</dbReference>
<reference evidence="1 2" key="1">
    <citation type="submission" date="2019-02" db="EMBL/GenBank/DDBJ databases">
        <title>Sequencing the genomes of 1000 actinobacteria strains.</title>
        <authorList>
            <person name="Klenk H.-P."/>
        </authorList>
    </citation>
    <scope>NUCLEOTIDE SEQUENCE [LARGE SCALE GENOMIC DNA]</scope>
    <source>
        <strain evidence="1 2">DSM 18319</strain>
    </source>
</reference>
<organism evidence="1 2">
    <name type="scientific">Microterricola gilva</name>
    <dbReference type="NCBI Taxonomy" id="393267"/>
    <lineage>
        <taxon>Bacteria</taxon>
        <taxon>Bacillati</taxon>
        <taxon>Actinomycetota</taxon>
        <taxon>Actinomycetes</taxon>
        <taxon>Micrococcales</taxon>
        <taxon>Microbacteriaceae</taxon>
        <taxon>Microterricola</taxon>
    </lineage>
</organism>
<accession>A0A4Q8APS6</accession>
<comment type="caution">
    <text evidence="1">The sequence shown here is derived from an EMBL/GenBank/DDBJ whole genome shotgun (WGS) entry which is preliminary data.</text>
</comment>
<proteinExistence type="predicted"/>
<dbReference type="Proteomes" id="UP000291483">
    <property type="component" value="Unassembled WGS sequence"/>
</dbReference>
<keyword evidence="2" id="KW-1185">Reference proteome</keyword>
<dbReference type="AlphaFoldDB" id="A0A4Q8APS6"/>
<dbReference type="EMBL" id="SHLC01000001">
    <property type="protein sequence ID" value="RZU66035.1"/>
    <property type="molecule type" value="Genomic_DNA"/>
</dbReference>
<sequence length="263" mass="28292">MENAIAPDVAPRSVLTAGVDLAAEPKKTALAIVDWSARGARLVSLAVGVDDAAIVDAAEQVDSMGIDCAFGWPDDFVAFVSGHAQSNRVDLSNDEGMAWRRRLAYRETDREVHRRMGRWPLSVATDRLGLTAMHCAALLDAIGDRIGSVDRSGAGKVAEVYPGASLRIWGLLVPKYRVDRDARERLLQGLTAEAPWLDLGPHIDELLRTDDALDALLAALTTRAHLVGQTFPVPEEHRAQAAREGWIALPSGPLSALLDGLAP</sequence>
<name>A0A4Q8APS6_9MICO</name>